<evidence type="ECO:0000313" key="3">
    <source>
        <dbReference type="Proteomes" id="UP001500582"/>
    </source>
</evidence>
<name>A0ABP8HKM3_9SPHI</name>
<dbReference type="EMBL" id="BAABFT010000026">
    <property type="protein sequence ID" value="GAA4340624.1"/>
    <property type="molecule type" value="Genomic_DNA"/>
</dbReference>
<gene>
    <name evidence="2" type="ORF">GCM10023149_52210</name>
</gene>
<organism evidence="2 3">
    <name type="scientific">Mucilaginibacter gynuensis</name>
    <dbReference type="NCBI Taxonomy" id="1302236"/>
    <lineage>
        <taxon>Bacteria</taxon>
        <taxon>Pseudomonadati</taxon>
        <taxon>Bacteroidota</taxon>
        <taxon>Sphingobacteriia</taxon>
        <taxon>Sphingobacteriales</taxon>
        <taxon>Sphingobacteriaceae</taxon>
        <taxon>Mucilaginibacter</taxon>
    </lineage>
</organism>
<feature type="chain" id="PRO_5046655181" evidence="1">
    <location>
        <begin position="21"/>
        <end position="167"/>
    </location>
</feature>
<proteinExistence type="predicted"/>
<accession>A0ABP8HKM3</accession>
<feature type="signal peptide" evidence="1">
    <location>
        <begin position="1"/>
        <end position="20"/>
    </location>
</feature>
<reference evidence="3" key="1">
    <citation type="journal article" date="2019" name="Int. J. Syst. Evol. Microbiol.">
        <title>The Global Catalogue of Microorganisms (GCM) 10K type strain sequencing project: providing services to taxonomists for standard genome sequencing and annotation.</title>
        <authorList>
            <consortium name="The Broad Institute Genomics Platform"/>
            <consortium name="The Broad Institute Genome Sequencing Center for Infectious Disease"/>
            <person name="Wu L."/>
            <person name="Ma J."/>
        </authorList>
    </citation>
    <scope>NUCLEOTIDE SEQUENCE [LARGE SCALE GENOMIC DNA]</scope>
    <source>
        <strain evidence="3">JCM 17705</strain>
    </source>
</reference>
<comment type="caution">
    <text evidence="2">The sequence shown here is derived from an EMBL/GenBank/DDBJ whole genome shotgun (WGS) entry which is preliminary data.</text>
</comment>
<sequence length="167" mass="18454">MKNLFALIFIAFAFALNTQAQSHSDNAAKPAYYLDSVKFGNSLETFVFDMDKIAEISVMKNEGPAGAVYIKSKNPADFNFLSLPQVALYYTGKKGPYLFMLNGKILTDISQIKIDASFIAICQKTNTKDIAYLKGTPAMSILNIQTRDKVKKETFIRGQGNESSAGR</sequence>
<dbReference type="RefSeq" id="WP_345214180.1">
    <property type="nucleotide sequence ID" value="NZ_BAABFT010000026.1"/>
</dbReference>
<keyword evidence="3" id="KW-1185">Reference proteome</keyword>
<evidence type="ECO:0000256" key="1">
    <source>
        <dbReference type="SAM" id="SignalP"/>
    </source>
</evidence>
<evidence type="ECO:0000313" key="2">
    <source>
        <dbReference type="EMBL" id="GAA4340624.1"/>
    </source>
</evidence>
<protein>
    <submittedName>
        <fullName evidence="2">Uncharacterized protein</fullName>
    </submittedName>
</protein>
<keyword evidence="1" id="KW-0732">Signal</keyword>
<dbReference type="Proteomes" id="UP001500582">
    <property type="component" value="Unassembled WGS sequence"/>
</dbReference>